<evidence type="ECO:0000256" key="1">
    <source>
        <dbReference type="SAM" id="MobiDB-lite"/>
    </source>
</evidence>
<evidence type="ECO:0000313" key="2">
    <source>
        <dbReference type="EMBL" id="CAD6957789.1"/>
    </source>
</evidence>
<comment type="caution">
    <text evidence="3">The sequence shown here is derived from an EMBL/GenBank/DDBJ whole genome shotgun (WGS) entry which is preliminary data.</text>
</comment>
<feature type="compositionally biased region" description="Acidic residues" evidence="1">
    <location>
        <begin position="180"/>
        <end position="191"/>
    </location>
</feature>
<feature type="compositionally biased region" description="Basic and acidic residues" evidence="1">
    <location>
        <begin position="909"/>
        <end position="918"/>
    </location>
</feature>
<feature type="compositionally biased region" description="Polar residues" evidence="1">
    <location>
        <begin position="44"/>
        <end position="56"/>
    </location>
</feature>
<evidence type="ECO:0000313" key="4">
    <source>
        <dbReference type="Proteomes" id="UP000077671"/>
    </source>
</evidence>
<keyword evidence="5" id="KW-1185">Reference proteome</keyword>
<organism evidence="3 4">
    <name type="scientific">Tilletia caries</name>
    <name type="common">wheat bunt fungus</name>
    <dbReference type="NCBI Taxonomy" id="13290"/>
    <lineage>
        <taxon>Eukaryota</taxon>
        <taxon>Fungi</taxon>
        <taxon>Dikarya</taxon>
        <taxon>Basidiomycota</taxon>
        <taxon>Ustilaginomycotina</taxon>
        <taxon>Exobasidiomycetes</taxon>
        <taxon>Tilletiales</taxon>
        <taxon>Tilletiaceae</taxon>
        <taxon>Tilletia</taxon>
    </lineage>
</organism>
<gene>
    <name evidence="3" type="ORF">A4X03_0g2963</name>
    <name evidence="2" type="ORF">JKIAZH3_G8398</name>
</gene>
<evidence type="ECO:0000313" key="5">
    <source>
        <dbReference type="Proteomes" id="UP000836402"/>
    </source>
</evidence>
<feature type="compositionally biased region" description="Basic and acidic residues" evidence="1">
    <location>
        <begin position="422"/>
        <end position="434"/>
    </location>
</feature>
<feature type="compositionally biased region" description="Low complexity" evidence="1">
    <location>
        <begin position="626"/>
        <end position="640"/>
    </location>
</feature>
<feature type="region of interest" description="Disordered" evidence="1">
    <location>
        <begin position="795"/>
        <end position="819"/>
    </location>
</feature>
<feature type="region of interest" description="Disordered" evidence="1">
    <location>
        <begin position="389"/>
        <end position="604"/>
    </location>
</feature>
<reference evidence="3" key="1">
    <citation type="submission" date="2016-04" db="EMBL/GenBank/DDBJ databases">
        <authorList>
            <person name="Nguyen H.D."/>
            <person name="Kesanakurti P."/>
            <person name="Cullis J."/>
            <person name="Levesque C.A."/>
            <person name="Hambleton S."/>
        </authorList>
    </citation>
    <scope>NUCLEOTIDE SEQUENCE</scope>
    <source>
        <strain evidence="3">DAOMC 238032</strain>
    </source>
</reference>
<proteinExistence type="predicted"/>
<dbReference type="Proteomes" id="UP000077671">
    <property type="component" value="Unassembled WGS sequence"/>
</dbReference>
<accession>A0A177VDH6</accession>
<dbReference type="AlphaFoldDB" id="A0A177VDH6"/>
<feature type="compositionally biased region" description="Low complexity" evidence="1">
    <location>
        <begin position="529"/>
        <end position="539"/>
    </location>
</feature>
<feature type="compositionally biased region" description="Low complexity" evidence="1">
    <location>
        <begin position="66"/>
        <end position="80"/>
    </location>
</feature>
<feature type="compositionally biased region" description="Acidic residues" evidence="1">
    <location>
        <begin position="389"/>
        <end position="401"/>
    </location>
</feature>
<feature type="compositionally biased region" description="Polar residues" evidence="1">
    <location>
        <begin position="455"/>
        <end position="468"/>
    </location>
</feature>
<feature type="region of interest" description="Disordered" evidence="1">
    <location>
        <begin position="1"/>
        <end position="22"/>
    </location>
</feature>
<protein>
    <submittedName>
        <fullName evidence="3">Uncharacterized protein</fullName>
    </submittedName>
</protein>
<dbReference type="Proteomes" id="UP000836402">
    <property type="component" value="Unassembled WGS sequence"/>
</dbReference>
<evidence type="ECO:0000313" key="3">
    <source>
        <dbReference type="EMBL" id="KAE8261781.1"/>
    </source>
</evidence>
<feature type="compositionally biased region" description="Polar residues" evidence="1">
    <location>
        <begin position="125"/>
        <end position="142"/>
    </location>
</feature>
<feature type="compositionally biased region" description="Polar residues" evidence="1">
    <location>
        <begin position="860"/>
        <end position="872"/>
    </location>
</feature>
<reference evidence="3" key="2">
    <citation type="journal article" date="2019" name="IMA Fungus">
        <title>Genome sequencing and comparison of five Tilletia species to identify candidate genes for the detection of regulated species infecting wheat.</title>
        <authorList>
            <person name="Nguyen H.D.T."/>
            <person name="Sultana T."/>
            <person name="Kesanakurti P."/>
            <person name="Hambleton S."/>
        </authorList>
    </citation>
    <scope>NUCLEOTIDE SEQUENCE</scope>
    <source>
        <strain evidence="3">DAOMC 238032</strain>
    </source>
</reference>
<dbReference type="EMBL" id="CAJHJG010006515">
    <property type="protein sequence ID" value="CAD6957789.1"/>
    <property type="molecule type" value="Genomic_DNA"/>
</dbReference>
<feature type="region of interest" description="Disordered" evidence="1">
    <location>
        <begin position="43"/>
        <end position="246"/>
    </location>
</feature>
<feature type="region of interest" description="Disordered" evidence="1">
    <location>
        <begin position="856"/>
        <end position="924"/>
    </location>
</feature>
<reference evidence="2" key="3">
    <citation type="submission" date="2020-10" db="EMBL/GenBank/DDBJ databases">
        <authorList>
            <person name="Sedaghatjoo S."/>
        </authorList>
    </citation>
    <scope>NUCLEOTIDE SEQUENCE</scope>
    <source>
        <strain evidence="2">AZH3</strain>
    </source>
</reference>
<feature type="compositionally biased region" description="Pro residues" evidence="1">
    <location>
        <begin position="206"/>
        <end position="215"/>
    </location>
</feature>
<sequence length="924" mass="93357">MATDTLVPLPSPHGAGPAIITSTDATTSSMLIDPSQPALAQACLSANVQSSSTSTAGPLPPAVADPQQQQQQQQQQQPQPSSKARSMAFPTSLSDFRLPLSTQHLHHPGAGSSASSSSASSSSSYAFPTTPAMSASDPTFSEGTPPPTAFRRGTPSASSVMVGRLRRSSMLGRELTPDLLPDDGGDDDSLGDSDMRTFEGAARTPSPSPLLPPRSGPAGEIGTAASATGGEKTMTPLSLPKGKAAPASLITTHEHVNTGLFAPAPSSSSTNASPASAEPFWILNRHTGRMPSRKSSSHRKSGGSVSFRDRSVLRVAASLCDESSPADSEIASEAKLTRKVKSDCCASPRSMHFATMPAPSSAGPQPKNCDLHDTDYVDLGHMDFEEDLSSLSSDEDEDDDAGGGCCSHSSVVVGTSEGGGGDSRRIGSGDHADAGSRSLDGGSDGEVEMSFEGDGTTTNRRTTLSSESNGGGSECAASTTLGGESSLAVSANAAPPSNNSSSSLLLMSTSMPTPPSSLAKKGAQWTNFRAAARARSAARTSPGLERIYRPRTPGPPSTTTTNNNNNNNNNGTSAYAAPLSAPSSASSMDTSEMPQSGPHAPLLMSPSMWTFVRHGKRKLGMGDSSQQQQQLQQQQHHQQQQGGGGCYANERYEPYATSAAKRRAVSPIAYLASVSAGNSSGLMGNGAGSAVALGIPSSLASSYCGGGGGYAGAGAIGSATSSPLTGSALANGLPTPTPLSMPSPTNPLVQPFWANSSSYSVGTGGGAHIYHNHNPHHRTASGPYGRSASAFATAAAASSSSRSGSPLTRPSTPTNLSGGFVAGGAGPAVVVGGSGTPGSAPAGLPLSLREIHHHHHNMSAGLSSPSLLATQTPGSAGSGPGYGSMPAALGLSLGGNSAARTRDAEEEEGNRGGMDEGVRMLGLG</sequence>
<feature type="compositionally biased region" description="Low complexity" evidence="1">
    <location>
        <begin position="485"/>
        <end position="519"/>
    </location>
</feature>
<feature type="compositionally biased region" description="Low complexity" evidence="1">
    <location>
        <begin position="558"/>
        <end position="587"/>
    </location>
</feature>
<feature type="compositionally biased region" description="Polar residues" evidence="1">
    <location>
        <begin position="81"/>
        <end position="94"/>
    </location>
</feature>
<name>A0A177VDH6_9BASI</name>
<feature type="region of interest" description="Disordered" evidence="1">
    <location>
        <begin position="618"/>
        <end position="649"/>
    </location>
</feature>
<dbReference type="EMBL" id="LWDD02000319">
    <property type="protein sequence ID" value="KAE8261781.1"/>
    <property type="molecule type" value="Genomic_DNA"/>
</dbReference>
<feature type="compositionally biased region" description="Low complexity" evidence="1">
    <location>
        <begin position="112"/>
        <end position="124"/>
    </location>
</feature>